<name>A0A2M9YFY1_9LEPT</name>
<keyword evidence="4 6" id="KW-1133">Transmembrane helix</keyword>
<accession>A0A2M9YFY1</accession>
<gene>
    <name evidence="7" type="ORF">CH362_01295</name>
</gene>
<sequence>MASKNSNSIPLFLSAILGFLAVALGAFGAHGLKSILTPDLLVIYETGARYHLIHAVVLLVLALSGKLSESKFRRIGFWLIFSGILIFSGSLYALSLTGVRVLGAITPFGGLAFLSGWASIAYSAFSDKE</sequence>
<evidence type="ECO:0000313" key="7">
    <source>
        <dbReference type="EMBL" id="PJZ50440.1"/>
    </source>
</evidence>
<evidence type="ECO:0000256" key="4">
    <source>
        <dbReference type="ARBA" id="ARBA00022989"/>
    </source>
</evidence>
<organism evidence="7 8">
    <name type="scientific">Leptospira saintgironsiae</name>
    <dbReference type="NCBI Taxonomy" id="2023183"/>
    <lineage>
        <taxon>Bacteria</taxon>
        <taxon>Pseudomonadati</taxon>
        <taxon>Spirochaetota</taxon>
        <taxon>Spirochaetia</taxon>
        <taxon>Leptospirales</taxon>
        <taxon>Leptospiraceae</taxon>
        <taxon>Leptospira</taxon>
    </lineage>
</organism>
<dbReference type="Pfam" id="PF04241">
    <property type="entry name" value="DUF423"/>
    <property type="match status" value="1"/>
</dbReference>
<evidence type="ECO:0008006" key="9">
    <source>
        <dbReference type="Google" id="ProtNLM"/>
    </source>
</evidence>
<evidence type="ECO:0000313" key="8">
    <source>
        <dbReference type="Proteomes" id="UP000231926"/>
    </source>
</evidence>
<evidence type="ECO:0000256" key="6">
    <source>
        <dbReference type="SAM" id="Phobius"/>
    </source>
</evidence>
<feature type="transmembrane region" description="Helical" evidence="6">
    <location>
        <begin position="47"/>
        <end position="63"/>
    </location>
</feature>
<dbReference type="EMBL" id="NPDR01000001">
    <property type="protein sequence ID" value="PJZ50440.1"/>
    <property type="molecule type" value="Genomic_DNA"/>
</dbReference>
<dbReference type="GO" id="GO:0005886">
    <property type="term" value="C:plasma membrane"/>
    <property type="evidence" value="ECO:0007669"/>
    <property type="project" value="TreeGrafter"/>
</dbReference>
<reference evidence="7 8" key="1">
    <citation type="submission" date="2017-07" db="EMBL/GenBank/DDBJ databases">
        <title>Leptospira spp. isolated from tropical soils.</title>
        <authorList>
            <person name="Thibeaux R."/>
            <person name="Iraola G."/>
            <person name="Ferres I."/>
            <person name="Bierque E."/>
            <person name="Girault D."/>
            <person name="Soupe-Gilbert M.-E."/>
            <person name="Picardeau M."/>
            <person name="Goarant C."/>
        </authorList>
    </citation>
    <scope>NUCLEOTIDE SEQUENCE [LARGE SCALE GENOMIC DNA]</scope>
    <source>
        <strain evidence="7 8">FH4-C-A2</strain>
    </source>
</reference>
<dbReference type="PANTHER" id="PTHR43461">
    <property type="entry name" value="TRANSMEMBRANE PROTEIN 256"/>
    <property type="match status" value="1"/>
</dbReference>
<keyword evidence="5 6" id="KW-0472">Membrane</keyword>
<keyword evidence="8" id="KW-1185">Reference proteome</keyword>
<dbReference type="OrthoDB" id="9802121at2"/>
<dbReference type="InterPro" id="IPR006696">
    <property type="entry name" value="DUF423"/>
</dbReference>
<dbReference type="PANTHER" id="PTHR43461:SF1">
    <property type="entry name" value="TRANSMEMBRANE PROTEIN 256"/>
    <property type="match status" value="1"/>
</dbReference>
<proteinExistence type="inferred from homology"/>
<keyword evidence="3 6" id="KW-0812">Transmembrane</keyword>
<evidence type="ECO:0000256" key="5">
    <source>
        <dbReference type="ARBA" id="ARBA00023136"/>
    </source>
</evidence>
<comment type="caution">
    <text evidence="7">The sequence shown here is derived from an EMBL/GenBank/DDBJ whole genome shotgun (WGS) entry which is preliminary data.</text>
</comment>
<dbReference type="RefSeq" id="WP_100708550.1">
    <property type="nucleotide sequence ID" value="NZ_NPDR01000001.1"/>
</dbReference>
<feature type="transmembrane region" description="Helical" evidence="6">
    <location>
        <begin position="75"/>
        <end position="95"/>
    </location>
</feature>
<evidence type="ECO:0000256" key="1">
    <source>
        <dbReference type="ARBA" id="ARBA00004141"/>
    </source>
</evidence>
<evidence type="ECO:0000256" key="3">
    <source>
        <dbReference type="ARBA" id="ARBA00022692"/>
    </source>
</evidence>
<protein>
    <recommendedName>
        <fullName evidence="9">DUF423 domain-containing protein</fullName>
    </recommendedName>
</protein>
<dbReference type="Proteomes" id="UP000231926">
    <property type="component" value="Unassembled WGS sequence"/>
</dbReference>
<evidence type="ECO:0000256" key="2">
    <source>
        <dbReference type="ARBA" id="ARBA00009694"/>
    </source>
</evidence>
<comment type="similarity">
    <text evidence="2">Belongs to the UPF0382 family.</text>
</comment>
<dbReference type="AlphaFoldDB" id="A0A2M9YFY1"/>
<feature type="transmembrane region" description="Helical" evidence="6">
    <location>
        <begin position="101"/>
        <end position="125"/>
    </location>
</feature>
<comment type="subcellular location">
    <subcellularLocation>
        <location evidence="1">Membrane</location>
        <topology evidence="1">Multi-pass membrane protein</topology>
    </subcellularLocation>
</comment>